<organism evidence="9 10">
    <name type="scientific">Dentiscutata erythropus</name>
    <dbReference type="NCBI Taxonomy" id="1348616"/>
    <lineage>
        <taxon>Eukaryota</taxon>
        <taxon>Fungi</taxon>
        <taxon>Fungi incertae sedis</taxon>
        <taxon>Mucoromycota</taxon>
        <taxon>Glomeromycotina</taxon>
        <taxon>Glomeromycetes</taxon>
        <taxon>Diversisporales</taxon>
        <taxon>Gigasporaceae</taxon>
        <taxon>Dentiscutata</taxon>
    </lineage>
</organism>
<name>A0A9N9K919_9GLOM</name>
<dbReference type="GO" id="GO:0006629">
    <property type="term" value="P:lipid metabolic process"/>
    <property type="evidence" value="ECO:0007669"/>
    <property type="project" value="UniProtKB-KW"/>
</dbReference>
<gene>
    <name evidence="9" type="ORF">DERYTH_LOCUS26219</name>
</gene>
<protein>
    <submittedName>
        <fullName evidence="9">23960_t:CDS:1</fullName>
    </submittedName>
</protein>
<evidence type="ECO:0000256" key="6">
    <source>
        <dbReference type="ARBA" id="ARBA00023098"/>
    </source>
</evidence>
<evidence type="ECO:0000256" key="8">
    <source>
        <dbReference type="SAM" id="Phobius"/>
    </source>
</evidence>
<evidence type="ECO:0000256" key="1">
    <source>
        <dbReference type="ARBA" id="ARBA00004141"/>
    </source>
</evidence>
<dbReference type="PANTHER" id="PTHR19353:SF88">
    <property type="entry name" value="DELTA(5) FATTY ACID DESATURASE FAT-4"/>
    <property type="match status" value="1"/>
</dbReference>
<sequence length="231" mass="26622">FTKKIRELKEQFTKLGYFKSSKLYYLYKSTSNIILWSISVMILKSFGNTLSGVLAAAAVMALFWQQCGWLSHDFLHHQVFEKRRYNDWVGCFFGAVCQGFDPSPNVHGQDPDIDTHPILSWSEHALTDLFDPELAREHAKAYPQWLTRIMVNNQTINYFPILAFARLSWCAQSIQYVLPNGQTGSIGDARMQVTTLEQICLALHYIWLFYILSFVGSWILVFVFIISAQAM</sequence>
<keyword evidence="5" id="KW-0560">Oxidoreductase</keyword>
<dbReference type="GO" id="GO:0016020">
    <property type="term" value="C:membrane"/>
    <property type="evidence" value="ECO:0007669"/>
    <property type="project" value="UniProtKB-SubCell"/>
</dbReference>
<keyword evidence="4 8" id="KW-1133">Transmembrane helix</keyword>
<reference evidence="9" key="1">
    <citation type="submission" date="2021-06" db="EMBL/GenBank/DDBJ databases">
        <authorList>
            <person name="Kallberg Y."/>
            <person name="Tangrot J."/>
            <person name="Rosling A."/>
        </authorList>
    </citation>
    <scope>NUCLEOTIDE SEQUENCE</scope>
    <source>
        <strain evidence="9">MA453B</strain>
    </source>
</reference>
<comment type="caution">
    <text evidence="9">The sequence shown here is derived from an EMBL/GenBank/DDBJ whole genome shotgun (WGS) entry which is preliminary data.</text>
</comment>
<dbReference type="EMBL" id="CAJVPY010053380">
    <property type="protein sequence ID" value="CAG8816046.1"/>
    <property type="molecule type" value="Genomic_DNA"/>
</dbReference>
<keyword evidence="6" id="KW-0443">Lipid metabolism</keyword>
<accession>A0A9N9K919</accession>
<evidence type="ECO:0000256" key="5">
    <source>
        <dbReference type="ARBA" id="ARBA00023002"/>
    </source>
</evidence>
<dbReference type="OrthoDB" id="260091at2759"/>
<comment type="subcellular location">
    <subcellularLocation>
        <location evidence="1">Membrane</location>
        <topology evidence="1">Multi-pass membrane protein</topology>
    </subcellularLocation>
</comment>
<dbReference type="AlphaFoldDB" id="A0A9N9K919"/>
<dbReference type="Proteomes" id="UP000789405">
    <property type="component" value="Unassembled WGS sequence"/>
</dbReference>
<evidence type="ECO:0000256" key="4">
    <source>
        <dbReference type="ARBA" id="ARBA00022989"/>
    </source>
</evidence>
<feature type="transmembrane region" description="Helical" evidence="8">
    <location>
        <begin position="205"/>
        <end position="226"/>
    </location>
</feature>
<proteinExistence type="inferred from homology"/>
<evidence type="ECO:0000256" key="3">
    <source>
        <dbReference type="ARBA" id="ARBA00022692"/>
    </source>
</evidence>
<keyword evidence="7 8" id="KW-0472">Membrane</keyword>
<dbReference type="PANTHER" id="PTHR19353">
    <property type="entry name" value="FATTY ACID DESATURASE 2"/>
    <property type="match status" value="1"/>
</dbReference>
<evidence type="ECO:0000256" key="2">
    <source>
        <dbReference type="ARBA" id="ARBA00009295"/>
    </source>
</evidence>
<evidence type="ECO:0000313" key="10">
    <source>
        <dbReference type="Proteomes" id="UP000789405"/>
    </source>
</evidence>
<evidence type="ECO:0000313" key="9">
    <source>
        <dbReference type="EMBL" id="CAG8816046.1"/>
    </source>
</evidence>
<dbReference type="GO" id="GO:0016717">
    <property type="term" value="F:oxidoreductase activity, acting on paired donors, with oxidation of a pair of donors resulting in the reduction of molecular oxygen to two molecules of water"/>
    <property type="evidence" value="ECO:0007669"/>
    <property type="project" value="TreeGrafter"/>
</dbReference>
<evidence type="ECO:0000256" key="7">
    <source>
        <dbReference type="ARBA" id="ARBA00023136"/>
    </source>
</evidence>
<feature type="non-terminal residue" evidence="9">
    <location>
        <position position="231"/>
    </location>
</feature>
<dbReference type="InterPro" id="IPR012171">
    <property type="entry name" value="Fatty_acid_desaturase"/>
</dbReference>
<comment type="similarity">
    <text evidence="2">Belongs to the fatty acid desaturase type 1 family.</text>
</comment>
<feature type="transmembrane region" description="Helical" evidence="8">
    <location>
        <begin position="33"/>
        <end position="64"/>
    </location>
</feature>
<feature type="non-terminal residue" evidence="9">
    <location>
        <position position="1"/>
    </location>
</feature>
<keyword evidence="3 8" id="KW-0812">Transmembrane</keyword>
<keyword evidence="10" id="KW-1185">Reference proteome</keyword>